<evidence type="ECO:0000313" key="2">
    <source>
        <dbReference type="EMBL" id="RKO90295.1"/>
    </source>
</evidence>
<keyword evidence="3" id="KW-1185">Reference proteome</keyword>
<accession>A0A4P9WER9</accession>
<keyword evidence="1" id="KW-0812">Transmembrane</keyword>
<organism evidence="2 3">
    <name type="scientific">Blyttiomyces helicus</name>
    <dbReference type="NCBI Taxonomy" id="388810"/>
    <lineage>
        <taxon>Eukaryota</taxon>
        <taxon>Fungi</taxon>
        <taxon>Fungi incertae sedis</taxon>
        <taxon>Chytridiomycota</taxon>
        <taxon>Chytridiomycota incertae sedis</taxon>
        <taxon>Chytridiomycetes</taxon>
        <taxon>Chytridiomycetes incertae sedis</taxon>
        <taxon>Blyttiomyces</taxon>
    </lineage>
</organism>
<feature type="transmembrane region" description="Helical" evidence="1">
    <location>
        <begin position="71"/>
        <end position="90"/>
    </location>
</feature>
<sequence length="107" mass="11642">MSDLKTPITTEPSPPSFWQLCLFLAAVSAQLLLLLSLPFDMFSALLLSQIASVYAVRMLEPVIVKNQRPSARVILYFDLFASLAGVLNSAGCKAVRRTSANQTDPSP</sequence>
<dbReference type="Proteomes" id="UP000269721">
    <property type="component" value="Unassembled WGS sequence"/>
</dbReference>
<proteinExistence type="predicted"/>
<dbReference type="EMBL" id="KZ995624">
    <property type="protein sequence ID" value="RKO90295.1"/>
    <property type="molecule type" value="Genomic_DNA"/>
</dbReference>
<gene>
    <name evidence="2" type="ORF">BDK51DRAFT_53121</name>
</gene>
<evidence type="ECO:0000256" key="1">
    <source>
        <dbReference type="SAM" id="Phobius"/>
    </source>
</evidence>
<keyword evidence="1" id="KW-0472">Membrane</keyword>
<feature type="transmembrane region" description="Helical" evidence="1">
    <location>
        <begin position="16"/>
        <end position="35"/>
    </location>
</feature>
<protein>
    <submittedName>
        <fullName evidence="2">Uncharacterized protein</fullName>
    </submittedName>
</protein>
<evidence type="ECO:0000313" key="3">
    <source>
        <dbReference type="Proteomes" id="UP000269721"/>
    </source>
</evidence>
<reference evidence="3" key="1">
    <citation type="journal article" date="2018" name="Nat. Microbiol.">
        <title>Leveraging single-cell genomics to expand the fungal tree of life.</title>
        <authorList>
            <person name="Ahrendt S.R."/>
            <person name="Quandt C.A."/>
            <person name="Ciobanu D."/>
            <person name="Clum A."/>
            <person name="Salamov A."/>
            <person name="Andreopoulos B."/>
            <person name="Cheng J.F."/>
            <person name="Woyke T."/>
            <person name="Pelin A."/>
            <person name="Henrissat B."/>
            <person name="Reynolds N.K."/>
            <person name="Benny G.L."/>
            <person name="Smith M.E."/>
            <person name="James T.Y."/>
            <person name="Grigoriev I.V."/>
        </authorList>
    </citation>
    <scope>NUCLEOTIDE SEQUENCE [LARGE SCALE GENOMIC DNA]</scope>
</reference>
<feature type="transmembrane region" description="Helical" evidence="1">
    <location>
        <begin position="42"/>
        <end position="59"/>
    </location>
</feature>
<name>A0A4P9WER9_9FUNG</name>
<dbReference type="AlphaFoldDB" id="A0A4P9WER9"/>
<keyword evidence="1" id="KW-1133">Transmembrane helix</keyword>